<name>A0AAW8CL03_9PAST</name>
<evidence type="ECO:0000313" key="3">
    <source>
        <dbReference type="Proteomes" id="UP001226020"/>
    </source>
</evidence>
<dbReference type="InterPro" id="IPR007712">
    <property type="entry name" value="RelE/ParE_toxin"/>
</dbReference>
<sequence length="96" mass="11594">MTKIIVSPKVIDLINKYAFQLSEFTGYKETGEKFKQQCYDVIESLTLFPERCRQYVKYSDFRELIVGNHIILYRYDRHIDTVFISNIKNTKQEHYM</sequence>
<organism evidence="2 3">
    <name type="scientific">Phocoenobacter atlanticus subsp. atlanticus</name>
    <dbReference type="NCBI Taxonomy" id="3061285"/>
    <lineage>
        <taxon>Bacteria</taxon>
        <taxon>Pseudomonadati</taxon>
        <taxon>Pseudomonadota</taxon>
        <taxon>Gammaproteobacteria</taxon>
        <taxon>Pasteurellales</taxon>
        <taxon>Pasteurellaceae</taxon>
        <taxon>Phocoenobacter</taxon>
        <taxon>Phocoenobacter atlanticus</taxon>
    </lineage>
</organism>
<evidence type="ECO:0000256" key="1">
    <source>
        <dbReference type="ARBA" id="ARBA00022649"/>
    </source>
</evidence>
<dbReference type="AlphaFoldDB" id="A0AAW8CL03"/>
<dbReference type="Proteomes" id="UP001226020">
    <property type="component" value="Unassembled WGS sequence"/>
</dbReference>
<comment type="caution">
    <text evidence="2">The sequence shown here is derived from an EMBL/GenBank/DDBJ whole genome shotgun (WGS) entry which is preliminary data.</text>
</comment>
<dbReference type="InterPro" id="IPR035093">
    <property type="entry name" value="RelE/ParE_toxin_dom_sf"/>
</dbReference>
<dbReference type="EMBL" id="JASAXT010000015">
    <property type="protein sequence ID" value="MDP8149095.1"/>
    <property type="molecule type" value="Genomic_DNA"/>
</dbReference>
<evidence type="ECO:0000313" key="2">
    <source>
        <dbReference type="EMBL" id="MDP8149095.1"/>
    </source>
</evidence>
<gene>
    <name evidence="2" type="ORF">QJU57_08410</name>
</gene>
<accession>A0AAW8CL03</accession>
<keyword evidence="3" id="KW-1185">Reference proteome</keyword>
<dbReference type="Pfam" id="PF05016">
    <property type="entry name" value="ParE_toxin"/>
    <property type="match status" value="1"/>
</dbReference>
<proteinExistence type="predicted"/>
<dbReference type="RefSeq" id="WP_306351962.1">
    <property type="nucleotide sequence ID" value="NZ_JASAWV010000013.1"/>
</dbReference>
<keyword evidence="1" id="KW-1277">Toxin-antitoxin system</keyword>
<reference evidence="2 3" key="1">
    <citation type="journal article" date="2023" name="Front. Microbiol.">
        <title>Phylogeography and host specificity of Pasteurellaceae pathogenic to sea-farmed fish in the north-east Atlantic.</title>
        <authorList>
            <person name="Gulla S."/>
            <person name="Colquhoun D.J."/>
            <person name="Olsen A.B."/>
            <person name="Spilsberg B."/>
            <person name="Lagesen K."/>
            <person name="Aakesson C.P."/>
            <person name="Strom S."/>
            <person name="Manji F."/>
            <person name="Birkbeck T.H."/>
            <person name="Nilsen H.K."/>
        </authorList>
    </citation>
    <scope>NUCLEOTIDE SEQUENCE [LARGE SCALE GENOMIC DNA]</scope>
    <source>
        <strain evidence="2 3">NVIB3131</strain>
    </source>
</reference>
<protein>
    <submittedName>
        <fullName evidence="2">Type II toxin-antitoxin system RelE/ParE family toxin</fullName>
    </submittedName>
</protein>
<dbReference type="Gene3D" id="3.30.2310.20">
    <property type="entry name" value="RelE-like"/>
    <property type="match status" value="1"/>
</dbReference>